<dbReference type="AlphaFoldDB" id="A0A098VUD0"/>
<dbReference type="Pfam" id="PF04857">
    <property type="entry name" value="CAF1"/>
    <property type="match status" value="2"/>
</dbReference>
<dbReference type="GO" id="GO:0004535">
    <property type="term" value="F:poly(A)-specific ribonuclease activity"/>
    <property type="evidence" value="ECO:0007669"/>
    <property type="project" value="UniProtKB-EC"/>
</dbReference>
<dbReference type="Proteomes" id="UP000029725">
    <property type="component" value="Unassembled WGS sequence"/>
</dbReference>
<comment type="subcellular location">
    <subcellularLocation>
        <location evidence="3">Cytoplasm</location>
    </subcellularLocation>
    <subcellularLocation>
        <location evidence="2">Nucleus</location>
    </subcellularLocation>
</comment>
<keyword evidence="16" id="KW-1185">Reference proteome</keyword>
<organism evidence="15 16">
    <name type="scientific">Mitosporidium daphniae</name>
    <dbReference type="NCBI Taxonomy" id="1485682"/>
    <lineage>
        <taxon>Eukaryota</taxon>
        <taxon>Fungi</taxon>
        <taxon>Fungi incertae sedis</taxon>
        <taxon>Microsporidia</taxon>
        <taxon>Mitosporidium</taxon>
    </lineage>
</organism>
<evidence type="ECO:0000256" key="9">
    <source>
        <dbReference type="ARBA" id="ARBA00022801"/>
    </source>
</evidence>
<keyword evidence="10" id="KW-0269">Exonuclease</keyword>
<dbReference type="HOGENOM" id="CLU_027974_0_1_1"/>
<evidence type="ECO:0000256" key="4">
    <source>
        <dbReference type="ARBA" id="ARBA00008372"/>
    </source>
</evidence>
<evidence type="ECO:0000256" key="6">
    <source>
        <dbReference type="ARBA" id="ARBA00022490"/>
    </source>
</evidence>
<reference evidence="15 16" key="1">
    <citation type="submission" date="2014-04" db="EMBL/GenBank/DDBJ databases">
        <title>A new species of microsporidia sheds light on the evolution of extreme parasitism.</title>
        <authorList>
            <person name="Haag K.L."/>
            <person name="James T.Y."/>
            <person name="Larsson R."/>
            <person name="Schaer T.M."/>
            <person name="Refardt D."/>
            <person name="Pombert J.-F."/>
            <person name="Ebert D."/>
        </authorList>
    </citation>
    <scope>NUCLEOTIDE SEQUENCE [LARGE SCALE GENOMIC DNA]</scope>
    <source>
        <strain evidence="15 16">UGP3</strain>
        <tissue evidence="15">Spores</tissue>
    </source>
</reference>
<evidence type="ECO:0000313" key="15">
    <source>
        <dbReference type="EMBL" id="KGG51291.1"/>
    </source>
</evidence>
<keyword evidence="7" id="KW-0540">Nuclease</keyword>
<keyword evidence="6" id="KW-0963">Cytoplasm</keyword>
<keyword evidence="9" id="KW-0378">Hydrolase</keyword>
<keyword evidence="11" id="KW-0694">RNA-binding</keyword>
<dbReference type="SUPFAM" id="SSF53098">
    <property type="entry name" value="Ribonuclease H-like"/>
    <property type="match status" value="1"/>
</dbReference>
<dbReference type="GO" id="GO:0005634">
    <property type="term" value="C:nucleus"/>
    <property type="evidence" value="ECO:0007669"/>
    <property type="project" value="UniProtKB-SubCell"/>
</dbReference>
<evidence type="ECO:0000256" key="11">
    <source>
        <dbReference type="ARBA" id="ARBA00022884"/>
    </source>
</evidence>
<dbReference type="InterPro" id="IPR039637">
    <property type="entry name" value="CNOT7/CNOT8/Pop2"/>
</dbReference>
<evidence type="ECO:0000313" key="16">
    <source>
        <dbReference type="Proteomes" id="UP000029725"/>
    </source>
</evidence>
<keyword evidence="12" id="KW-0805">Transcription regulation</keyword>
<dbReference type="GO" id="GO:0046872">
    <property type="term" value="F:metal ion binding"/>
    <property type="evidence" value="ECO:0007669"/>
    <property type="project" value="UniProtKB-KW"/>
</dbReference>
<dbReference type="FunFam" id="3.30.420.10:FF:000048">
    <property type="entry name" value="CCR4-associated factor 1, putative"/>
    <property type="match status" value="1"/>
</dbReference>
<dbReference type="EMBL" id="JMKJ01000333">
    <property type="protein sequence ID" value="KGG51291.1"/>
    <property type="molecule type" value="Genomic_DNA"/>
</dbReference>
<evidence type="ECO:0000256" key="12">
    <source>
        <dbReference type="ARBA" id="ARBA00023015"/>
    </source>
</evidence>
<comment type="caution">
    <text evidence="15">The sequence shown here is derived from an EMBL/GenBank/DDBJ whole genome shotgun (WGS) entry which is preliminary data.</text>
</comment>
<evidence type="ECO:0000256" key="3">
    <source>
        <dbReference type="ARBA" id="ARBA00004496"/>
    </source>
</evidence>
<evidence type="ECO:0000256" key="13">
    <source>
        <dbReference type="ARBA" id="ARBA00023163"/>
    </source>
</evidence>
<proteinExistence type="inferred from homology"/>
<keyword evidence="14" id="KW-0539">Nucleus</keyword>
<evidence type="ECO:0000256" key="14">
    <source>
        <dbReference type="ARBA" id="ARBA00023242"/>
    </source>
</evidence>
<dbReference type="OrthoDB" id="1164111at2759"/>
<evidence type="ECO:0000256" key="5">
    <source>
        <dbReference type="ARBA" id="ARBA00012161"/>
    </source>
</evidence>
<dbReference type="GO" id="GO:0003723">
    <property type="term" value="F:RNA binding"/>
    <property type="evidence" value="ECO:0007669"/>
    <property type="project" value="UniProtKB-KW"/>
</dbReference>
<dbReference type="PANTHER" id="PTHR10797">
    <property type="entry name" value="CCR4-NOT TRANSCRIPTION COMPLEX SUBUNIT"/>
    <property type="match status" value="1"/>
</dbReference>
<comment type="similarity">
    <text evidence="4">Belongs to the CAF1 family.</text>
</comment>
<dbReference type="EC" id="3.1.13.4" evidence="5"/>
<dbReference type="InterPro" id="IPR036397">
    <property type="entry name" value="RNaseH_sf"/>
</dbReference>
<evidence type="ECO:0000256" key="8">
    <source>
        <dbReference type="ARBA" id="ARBA00022723"/>
    </source>
</evidence>
<dbReference type="GeneID" id="25259854"/>
<protein>
    <recommendedName>
        <fullName evidence="5">poly(A)-specific ribonuclease</fullName>
        <ecNumber evidence="5">3.1.13.4</ecNumber>
    </recommendedName>
</protein>
<keyword evidence="13" id="KW-0804">Transcription</keyword>
<dbReference type="VEuPathDB" id="MicrosporidiaDB:DI09_3p530"/>
<keyword evidence="8" id="KW-0479">Metal-binding</keyword>
<evidence type="ECO:0000256" key="1">
    <source>
        <dbReference type="ARBA" id="ARBA00001663"/>
    </source>
</evidence>
<evidence type="ECO:0000256" key="7">
    <source>
        <dbReference type="ARBA" id="ARBA00022722"/>
    </source>
</evidence>
<accession>A0A098VUD0</accession>
<dbReference type="Gene3D" id="3.30.420.10">
    <property type="entry name" value="Ribonuclease H-like superfamily/Ribonuclease H"/>
    <property type="match status" value="1"/>
</dbReference>
<sequence>MVDPSLLIRNVWSDNLEWEMEAIRNTVGIYNYISMDTEFPGIVARPLYPTKCVADISYQTLKCNVDILNLIQLGLTFTDENGRYPTNGPCTWQFHFKFNLTEDMYSQESIELLTKSGIDFQKHEISGISIEDFGALLTSSGVIMSDNVRWISFHSGYDFGYLLKILICTPLPHTEAQFFTLLKTFFPIIYDVKHLMKSCKNLKGGLQDVADSLGVMRIGPQHQAGSDSLLTATTFFQMRRIFFDDKIDDAKYAGQLFGLTSYTIPATNPADSLLLLPHVSSSEQTFSSQSKREAVV</sequence>
<name>A0A098VUD0_9MICR</name>
<evidence type="ECO:0000256" key="2">
    <source>
        <dbReference type="ARBA" id="ARBA00004123"/>
    </source>
</evidence>
<dbReference type="InterPro" id="IPR012337">
    <property type="entry name" value="RNaseH-like_sf"/>
</dbReference>
<gene>
    <name evidence="15" type="ORF">DI09_3p530</name>
</gene>
<evidence type="ECO:0000256" key="10">
    <source>
        <dbReference type="ARBA" id="ARBA00022839"/>
    </source>
</evidence>
<dbReference type="GO" id="GO:0030014">
    <property type="term" value="C:CCR4-NOT complex"/>
    <property type="evidence" value="ECO:0007669"/>
    <property type="project" value="InterPro"/>
</dbReference>
<dbReference type="GO" id="GO:0005737">
    <property type="term" value="C:cytoplasm"/>
    <property type="evidence" value="ECO:0007669"/>
    <property type="project" value="UniProtKB-SubCell"/>
</dbReference>
<comment type="catalytic activity">
    <reaction evidence="1">
        <text>Exonucleolytic cleavage of poly(A) to 5'-AMP.</text>
        <dbReference type="EC" id="3.1.13.4"/>
    </reaction>
</comment>
<dbReference type="InterPro" id="IPR006941">
    <property type="entry name" value="RNase_CAF1"/>
</dbReference>
<dbReference type="RefSeq" id="XP_013237718.1">
    <property type="nucleotide sequence ID" value="XM_013382264.1"/>
</dbReference>